<reference evidence="3" key="1">
    <citation type="journal article" date="2011" name="Genome Res.">
        <title>Phylogeny-wide analysis of social amoeba genomes highlights ancient origins for complex intercellular communication.</title>
        <authorList>
            <person name="Heidel A.J."/>
            <person name="Lawal H.M."/>
            <person name="Felder M."/>
            <person name="Schilde C."/>
            <person name="Helps N.R."/>
            <person name="Tunggal B."/>
            <person name="Rivero F."/>
            <person name="John U."/>
            <person name="Schleicher M."/>
            <person name="Eichinger L."/>
            <person name="Platzer M."/>
            <person name="Noegel A.A."/>
            <person name="Schaap P."/>
            <person name="Gloeckner G."/>
        </authorList>
    </citation>
    <scope>NUCLEOTIDE SEQUENCE [LARGE SCALE GENOMIC DNA]</scope>
    <source>
        <strain evidence="3">SH3</strain>
    </source>
</reference>
<evidence type="ECO:0000313" key="2">
    <source>
        <dbReference type="EMBL" id="EGG18054.1"/>
    </source>
</evidence>
<evidence type="ECO:0000256" key="1">
    <source>
        <dbReference type="SAM" id="Phobius"/>
    </source>
</evidence>
<keyword evidence="1" id="KW-0472">Membrane</keyword>
<sequence length="89" mass="9799">MTMAFWGVPLVTSPIWGTGVLLATSMMNDAGLPKRQKYQAICMMALVAMPVTQTYTIYKTYKYGFSNEVASIPIIPFAVYAASSFLAFL</sequence>
<feature type="transmembrane region" description="Helical" evidence="1">
    <location>
        <begin position="70"/>
        <end position="88"/>
    </location>
</feature>
<dbReference type="RefSeq" id="XP_004356947.1">
    <property type="nucleotide sequence ID" value="XM_004356893.1"/>
</dbReference>
<dbReference type="Proteomes" id="UP000007797">
    <property type="component" value="Unassembled WGS sequence"/>
</dbReference>
<gene>
    <name evidence="2" type="ORF">DFA_06721</name>
</gene>
<proteinExistence type="predicted"/>
<keyword evidence="1" id="KW-0812">Transmembrane</keyword>
<dbReference type="OrthoDB" id="22060at2759"/>
<name>F4Q234_CACFS</name>
<evidence type="ECO:0000313" key="3">
    <source>
        <dbReference type="Proteomes" id="UP000007797"/>
    </source>
</evidence>
<dbReference type="EMBL" id="GL883020">
    <property type="protein sequence ID" value="EGG18054.1"/>
    <property type="molecule type" value="Genomic_DNA"/>
</dbReference>
<dbReference type="KEGG" id="dfa:DFA_06721"/>
<dbReference type="AlphaFoldDB" id="F4Q234"/>
<feature type="transmembrane region" description="Helical" evidence="1">
    <location>
        <begin position="6"/>
        <end position="26"/>
    </location>
</feature>
<accession>F4Q234</accession>
<organism evidence="2 3">
    <name type="scientific">Cavenderia fasciculata</name>
    <name type="common">Slime mold</name>
    <name type="synonym">Dictyostelium fasciculatum</name>
    <dbReference type="NCBI Taxonomy" id="261658"/>
    <lineage>
        <taxon>Eukaryota</taxon>
        <taxon>Amoebozoa</taxon>
        <taxon>Evosea</taxon>
        <taxon>Eumycetozoa</taxon>
        <taxon>Dictyostelia</taxon>
        <taxon>Acytosteliales</taxon>
        <taxon>Cavenderiaceae</taxon>
        <taxon>Cavenderia</taxon>
    </lineage>
</organism>
<dbReference type="GeneID" id="14870225"/>
<evidence type="ECO:0008006" key="4">
    <source>
        <dbReference type="Google" id="ProtNLM"/>
    </source>
</evidence>
<keyword evidence="1" id="KW-1133">Transmembrane helix</keyword>
<dbReference type="OMA" id="QAICMMA"/>
<keyword evidence="3" id="KW-1185">Reference proteome</keyword>
<protein>
    <recommendedName>
        <fullName evidence="4">Transmembrane protein</fullName>
    </recommendedName>
</protein>